<comment type="caution">
    <text evidence="2">The sequence shown here is derived from an EMBL/GenBank/DDBJ whole genome shotgun (WGS) entry which is preliminary data.</text>
</comment>
<protein>
    <submittedName>
        <fullName evidence="2">Uncharacterized protein</fullName>
    </submittedName>
</protein>
<accession>A0A839TD41</accession>
<sequence>MNIIKLSLLSLAIAVPSLTLAAGGSDPIGGIDIIILKDPSSQPIADFSFSETEISKYNALQGESRSAYLSKVLISDLEQVNKKQSLAINWDNVIRKGIEQQWCITVPCDGKSRMVIQLNIPENLRESDIKFTLASKQDRVIERRIVKRVAQLERR</sequence>
<evidence type="ECO:0000313" key="2">
    <source>
        <dbReference type="EMBL" id="MBB3107392.1"/>
    </source>
</evidence>
<feature type="chain" id="PRO_5032465168" evidence="1">
    <location>
        <begin position="22"/>
        <end position="155"/>
    </location>
</feature>
<organism evidence="2 3">
    <name type="scientific">Psychrobacter luti</name>
    <dbReference type="NCBI Taxonomy" id="198481"/>
    <lineage>
        <taxon>Bacteria</taxon>
        <taxon>Pseudomonadati</taxon>
        <taxon>Pseudomonadota</taxon>
        <taxon>Gammaproteobacteria</taxon>
        <taxon>Moraxellales</taxon>
        <taxon>Moraxellaceae</taxon>
        <taxon>Psychrobacter</taxon>
    </lineage>
</organism>
<proteinExistence type="predicted"/>
<keyword evidence="3" id="KW-1185">Reference proteome</keyword>
<dbReference type="AlphaFoldDB" id="A0A839TD41"/>
<keyword evidence="1" id="KW-0732">Signal</keyword>
<dbReference type="RefSeq" id="WP_183620893.1">
    <property type="nucleotide sequence ID" value="NZ_CAJHAH010000005.1"/>
</dbReference>
<gene>
    <name evidence="2" type="ORF">FHS24_001917</name>
</gene>
<feature type="signal peptide" evidence="1">
    <location>
        <begin position="1"/>
        <end position="21"/>
    </location>
</feature>
<evidence type="ECO:0000313" key="3">
    <source>
        <dbReference type="Proteomes" id="UP000588111"/>
    </source>
</evidence>
<reference evidence="2 3" key="1">
    <citation type="submission" date="2020-08" db="EMBL/GenBank/DDBJ databases">
        <title>Genomic Encyclopedia of Type Strains, Phase III (KMG-III): the genomes of soil and plant-associated and newly described type strains.</title>
        <authorList>
            <person name="Whitman W."/>
        </authorList>
    </citation>
    <scope>NUCLEOTIDE SEQUENCE [LARGE SCALE GENOMIC DNA]</scope>
    <source>
        <strain evidence="2 3">CECT 5885</strain>
    </source>
</reference>
<evidence type="ECO:0000256" key="1">
    <source>
        <dbReference type="SAM" id="SignalP"/>
    </source>
</evidence>
<dbReference type="Proteomes" id="UP000588111">
    <property type="component" value="Unassembled WGS sequence"/>
</dbReference>
<dbReference type="EMBL" id="JACHXL010000004">
    <property type="protein sequence ID" value="MBB3107392.1"/>
    <property type="molecule type" value="Genomic_DNA"/>
</dbReference>
<name>A0A839TD41_9GAMM</name>